<gene>
    <name evidence="2" type="ORF">OZSIB_4306</name>
</gene>
<accession>A0A367ZQA2</accession>
<evidence type="ECO:0000313" key="3">
    <source>
        <dbReference type="Proteomes" id="UP000252355"/>
    </source>
</evidence>
<feature type="region of interest" description="Disordered" evidence="1">
    <location>
        <begin position="1"/>
        <end position="25"/>
    </location>
</feature>
<dbReference type="AlphaFoldDB" id="A0A367ZQA2"/>
<organism evidence="2 3">
    <name type="scientific">Candidatus Ozemobacter sibiricus</name>
    <dbReference type="NCBI Taxonomy" id="2268124"/>
    <lineage>
        <taxon>Bacteria</taxon>
        <taxon>Candidatus Ozemobacteria</taxon>
        <taxon>Candidatus Ozemobacterales</taxon>
        <taxon>Candidatus Ozemobacteraceae</taxon>
        <taxon>Candidatus Ozemobacter</taxon>
    </lineage>
</organism>
<evidence type="ECO:0000256" key="1">
    <source>
        <dbReference type="SAM" id="MobiDB-lite"/>
    </source>
</evidence>
<dbReference type="Proteomes" id="UP000252355">
    <property type="component" value="Unassembled WGS sequence"/>
</dbReference>
<reference evidence="2 3" key="1">
    <citation type="submission" date="2018-05" db="EMBL/GenBank/DDBJ databases">
        <title>A metagenomic window into the 2 km-deep terrestrial subsurface aquifer revealed taxonomically and functionally diverse microbial community comprising novel uncultured bacterial lineages.</title>
        <authorList>
            <person name="Kadnikov V.V."/>
            <person name="Mardanov A.V."/>
            <person name="Beletsky A.V."/>
            <person name="Banks D."/>
            <person name="Pimenov N.V."/>
            <person name="Frank Y.A."/>
            <person name="Karnachuk O.V."/>
            <person name="Ravin N.V."/>
        </authorList>
    </citation>
    <scope>NUCLEOTIDE SEQUENCE [LARGE SCALE GENOMIC DNA]</scope>
    <source>
        <strain evidence="2">BY5</strain>
    </source>
</reference>
<proteinExistence type="predicted"/>
<sequence>MVMSSNSARERGLHDDTRFTFKGQPDSAGCLVRFIDR</sequence>
<name>A0A367ZQA2_9BACT</name>
<dbReference type="EMBL" id="QOQW01000012">
    <property type="protein sequence ID" value="RCK79552.1"/>
    <property type="molecule type" value="Genomic_DNA"/>
</dbReference>
<feature type="compositionally biased region" description="Basic and acidic residues" evidence="1">
    <location>
        <begin position="8"/>
        <end position="19"/>
    </location>
</feature>
<comment type="caution">
    <text evidence="2">The sequence shown here is derived from an EMBL/GenBank/DDBJ whole genome shotgun (WGS) entry which is preliminary data.</text>
</comment>
<evidence type="ECO:0000313" key="2">
    <source>
        <dbReference type="EMBL" id="RCK79552.1"/>
    </source>
</evidence>
<protein>
    <submittedName>
        <fullName evidence="2">Uncharacterized protein</fullName>
    </submittedName>
</protein>